<dbReference type="AlphaFoldDB" id="A0A0F7TNP0"/>
<evidence type="ECO:0000256" key="4">
    <source>
        <dbReference type="ARBA" id="ARBA00022989"/>
    </source>
</evidence>
<dbReference type="InterPro" id="IPR050930">
    <property type="entry name" value="MFS_Vesicular_Transporter"/>
</dbReference>
<evidence type="ECO:0000313" key="8">
    <source>
        <dbReference type="EMBL" id="CEJ58359.1"/>
    </source>
</evidence>
<evidence type="ECO:0000256" key="3">
    <source>
        <dbReference type="ARBA" id="ARBA00022692"/>
    </source>
</evidence>
<keyword evidence="2" id="KW-0813">Transport</keyword>
<accession>A0A0F7TNP0</accession>
<feature type="transmembrane region" description="Helical" evidence="6">
    <location>
        <begin position="441"/>
        <end position="460"/>
    </location>
</feature>
<dbReference type="PANTHER" id="PTHR23506">
    <property type="entry name" value="GH10249P"/>
    <property type="match status" value="1"/>
</dbReference>
<feature type="transmembrane region" description="Helical" evidence="6">
    <location>
        <begin position="180"/>
        <end position="200"/>
    </location>
</feature>
<feature type="transmembrane region" description="Helical" evidence="6">
    <location>
        <begin position="20"/>
        <end position="38"/>
    </location>
</feature>
<dbReference type="PROSITE" id="PS50850">
    <property type="entry name" value="MFS"/>
    <property type="match status" value="1"/>
</dbReference>
<comment type="subcellular location">
    <subcellularLocation>
        <location evidence="1">Membrane</location>
        <topology evidence="1">Multi-pass membrane protein</topology>
    </subcellularLocation>
</comment>
<keyword evidence="5 6" id="KW-0472">Membrane</keyword>
<dbReference type="STRING" id="104259.A0A0F7TNP0"/>
<dbReference type="GO" id="GO:0016020">
    <property type="term" value="C:membrane"/>
    <property type="evidence" value="ECO:0007669"/>
    <property type="project" value="UniProtKB-SubCell"/>
</dbReference>
<gene>
    <name evidence="8" type="ORF">PMG11_07018</name>
</gene>
<organism evidence="8 9">
    <name type="scientific">Penicillium brasilianum</name>
    <dbReference type="NCBI Taxonomy" id="104259"/>
    <lineage>
        <taxon>Eukaryota</taxon>
        <taxon>Fungi</taxon>
        <taxon>Dikarya</taxon>
        <taxon>Ascomycota</taxon>
        <taxon>Pezizomycotina</taxon>
        <taxon>Eurotiomycetes</taxon>
        <taxon>Eurotiomycetidae</taxon>
        <taxon>Eurotiales</taxon>
        <taxon>Aspergillaceae</taxon>
        <taxon>Penicillium</taxon>
    </lineage>
</organism>
<evidence type="ECO:0000256" key="1">
    <source>
        <dbReference type="ARBA" id="ARBA00004141"/>
    </source>
</evidence>
<dbReference type="Pfam" id="PF07690">
    <property type="entry name" value="MFS_1"/>
    <property type="match status" value="1"/>
</dbReference>
<feature type="transmembrane region" description="Helical" evidence="6">
    <location>
        <begin position="361"/>
        <end position="386"/>
    </location>
</feature>
<keyword evidence="9" id="KW-1185">Reference proteome</keyword>
<keyword evidence="3 6" id="KW-0812">Transmembrane</keyword>
<feature type="transmembrane region" description="Helical" evidence="6">
    <location>
        <begin position="154"/>
        <end position="174"/>
    </location>
</feature>
<feature type="transmembrane region" description="Helical" evidence="6">
    <location>
        <begin position="407"/>
        <end position="429"/>
    </location>
</feature>
<feature type="transmembrane region" description="Helical" evidence="6">
    <location>
        <begin position="122"/>
        <end position="142"/>
    </location>
</feature>
<dbReference type="Proteomes" id="UP000042958">
    <property type="component" value="Unassembled WGS sequence"/>
</dbReference>
<dbReference type="EMBL" id="CDHK01000006">
    <property type="protein sequence ID" value="CEJ58359.1"/>
    <property type="molecule type" value="Genomic_DNA"/>
</dbReference>
<name>A0A0F7TNP0_PENBI</name>
<feature type="transmembrane region" description="Helical" evidence="6">
    <location>
        <begin position="331"/>
        <end position="349"/>
    </location>
</feature>
<dbReference type="SUPFAM" id="SSF103473">
    <property type="entry name" value="MFS general substrate transporter"/>
    <property type="match status" value="1"/>
</dbReference>
<evidence type="ECO:0000313" key="9">
    <source>
        <dbReference type="Proteomes" id="UP000042958"/>
    </source>
</evidence>
<feature type="domain" description="Major facilitator superfamily (MFS) profile" evidence="7">
    <location>
        <begin position="21"/>
        <end position="462"/>
    </location>
</feature>
<dbReference type="Gene3D" id="1.20.1250.20">
    <property type="entry name" value="MFS general substrate transporter like domains"/>
    <property type="match status" value="2"/>
</dbReference>
<sequence>MSTEPPSDSWVRRLRSSPAFLVIVVTMALFTDSFLYSFPVPILPYILSERVKLDPSMYQLVTSYILAQSAVVHFIFSPVIGYLVDRTPSHRRAMLVSLTLSLVASIGLALAKSLPVLFATRFLQSLATTTVFVTGFSTLASAISDQYANQVNGLVSATLTAGTSGGCMAAGVLLEIATYWGAWSAAFGLLLVDIILRLLMLEKSKCIADKPSTDDANAELERDRLLPTSERTETDICDTPHMPQQEVSALHFYCLLFRDRSFLAGTACFVALAMIISTFDTTLPLLVYHRFHWGSLRTGMLFFGLQAPTLILTPVCGWLKDRIGSRLPCGLGLLGTAIFAIVTGLAGDSRVPWFSEGPQGAVLFTIGIVGIGCLTCLIQGVGTAEAMGAIHRIELESPGIFGPNGGYARAAALSGMCFTVGLLIGPLLSGTLIEGFGWLEMNSVLGIICVLTAANACLNLRN</sequence>
<evidence type="ECO:0000256" key="5">
    <source>
        <dbReference type="ARBA" id="ARBA00023136"/>
    </source>
</evidence>
<feature type="transmembrane region" description="Helical" evidence="6">
    <location>
        <begin position="299"/>
        <end position="319"/>
    </location>
</feature>
<proteinExistence type="predicted"/>
<dbReference type="GO" id="GO:0022857">
    <property type="term" value="F:transmembrane transporter activity"/>
    <property type="evidence" value="ECO:0007669"/>
    <property type="project" value="InterPro"/>
</dbReference>
<feature type="transmembrane region" description="Helical" evidence="6">
    <location>
        <begin position="261"/>
        <end position="279"/>
    </location>
</feature>
<reference evidence="9" key="1">
    <citation type="journal article" date="2015" name="Genome Announc.">
        <title>Draft genome sequence of the fungus Penicillium brasilianum MG11.</title>
        <authorList>
            <person name="Horn F."/>
            <person name="Linde J."/>
            <person name="Mattern D.J."/>
            <person name="Walther G."/>
            <person name="Guthke R."/>
            <person name="Brakhage A.A."/>
            <person name="Valiante V."/>
        </authorList>
    </citation>
    <scope>NUCLEOTIDE SEQUENCE [LARGE SCALE GENOMIC DNA]</scope>
    <source>
        <strain evidence="9">MG11</strain>
    </source>
</reference>
<dbReference type="InterPro" id="IPR036259">
    <property type="entry name" value="MFS_trans_sf"/>
</dbReference>
<evidence type="ECO:0000256" key="2">
    <source>
        <dbReference type="ARBA" id="ARBA00022448"/>
    </source>
</evidence>
<evidence type="ECO:0000259" key="7">
    <source>
        <dbReference type="PROSITE" id="PS50850"/>
    </source>
</evidence>
<keyword evidence="4 6" id="KW-1133">Transmembrane helix</keyword>
<dbReference type="InterPro" id="IPR011701">
    <property type="entry name" value="MFS"/>
</dbReference>
<feature type="transmembrane region" description="Helical" evidence="6">
    <location>
        <begin position="93"/>
        <end position="110"/>
    </location>
</feature>
<protein>
    <recommendedName>
        <fullName evidence="7">Major facilitator superfamily (MFS) profile domain-containing protein</fullName>
    </recommendedName>
</protein>
<dbReference type="PANTHER" id="PTHR23506:SF35">
    <property type="entry name" value="MAJOR FACILITATOR SUPERFAMILY (MFS) PROFILE DOMAIN-CONTAINING PROTEIN-RELATED"/>
    <property type="match status" value="1"/>
</dbReference>
<dbReference type="OrthoDB" id="5086884at2759"/>
<feature type="transmembrane region" description="Helical" evidence="6">
    <location>
        <begin position="58"/>
        <end position="84"/>
    </location>
</feature>
<dbReference type="InterPro" id="IPR020846">
    <property type="entry name" value="MFS_dom"/>
</dbReference>
<evidence type="ECO:0000256" key="6">
    <source>
        <dbReference type="SAM" id="Phobius"/>
    </source>
</evidence>